<feature type="transmembrane region" description="Helical" evidence="14">
    <location>
        <begin position="257"/>
        <end position="276"/>
    </location>
</feature>
<name>A0AAV7BMZ1_ENGPU</name>
<keyword evidence="9" id="KW-1015">Disulfide bond</keyword>
<dbReference type="GO" id="GO:0004930">
    <property type="term" value="F:G protein-coupled receptor activity"/>
    <property type="evidence" value="ECO:0007669"/>
    <property type="project" value="UniProtKB-KW"/>
</dbReference>
<dbReference type="PRINTS" id="PR00237">
    <property type="entry name" value="GPCRRHODOPSN"/>
</dbReference>
<comment type="similarity">
    <text evidence="13">Belongs to the G-protein coupled receptor 1 family.</text>
</comment>
<dbReference type="EMBL" id="WNYA01000004">
    <property type="protein sequence ID" value="KAG8573939.1"/>
    <property type="molecule type" value="Genomic_DNA"/>
</dbReference>
<protein>
    <recommendedName>
        <fullName evidence="14">Olfactory receptor</fullName>
    </recommendedName>
</protein>
<proteinExistence type="inferred from homology"/>
<evidence type="ECO:0000256" key="6">
    <source>
        <dbReference type="ARBA" id="ARBA00022989"/>
    </source>
</evidence>
<evidence type="ECO:0000256" key="4">
    <source>
        <dbReference type="ARBA" id="ARBA00022692"/>
    </source>
</evidence>
<dbReference type="Proteomes" id="UP000824782">
    <property type="component" value="Unassembled WGS sequence"/>
</dbReference>
<keyword evidence="10 13" id="KW-0675">Receptor</keyword>
<dbReference type="PROSITE" id="PS00237">
    <property type="entry name" value="G_PROTEIN_RECEP_F1_1"/>
    <property type="match status" value="1"/>
</dbReference>
<dbReference type="Pfam" id="PF13853">
    <property type="entry name" value="7tm_4"/>
    <property type="match status" value="1"/>
</dbReference>
<dbReference type="PROSITE" id="PS50262">
    <property type="entry name" value="G_PROTEIN_RECEP_F1_2"/>
    <property type="match status" value="1"/>
</dbReference>
<evidence type="ECO:0000313" key="16">
    <source>
        <dbReference type="EMBL" id="KAG8573939.1"/>
    </source>
</evidence>
<organism evidence="16 17">
    <name type="scientific">Engystomops pustulosus</name>
    <name type="common">Tungara frog</name>
    <name type="synonym">Physalaemus pustulosus</name>
    <dbReference type="NCBI Taxonomy" id="76066"/>
    <lineage>
        <taxon>Eukaryota</taxon>
        <taxon>Metazoa</taxon>
        <taxon>Chordata</taxon>
        <taxon>Craniata</taxon>
        <taxon>Vertebrata</taxon>
        <taxon>Euteleostomi</taxon>
        <taxon>Amphibia</taxon>
        <taxon>Batrachia</taxon>
        <taxon>Anura</taxon>
        <taxon>Neobatrachia</taxon>
        <taxon>Hyloidea</taxon>
        <taxon>Leptodactylidae</taxon>
        <taxon>Leiuperinae</taxon>
        <taxon>Engystomops</taxon>
    </lineage>
</organism>
<feature type="domain" description="G-protein coupled receptors family 1 profile" evidence="15">
    <location>
        <begin position="41"/>
        <end position="274"/>
    </location>
</feature>
<evidence type="ECO:0000313" key="17">
    <source>
        <dbReference type="Proteomes" id="UP000824782"/>
    </source>
</evidence>
<evidence type="ECO:0000256" key="2">
    <source>
        <dbReference type="ARBA" id="ARBA00022475"/>
    </source>
</evidence>
<dbReference type="AlphaFoldDB" id="A0AAV7BMZ1"/>
<keyword evidence="7 13" id="KW-0297">G-protein coupled receptor</keyword>
<feature type="transmembrane region" description="Helical" evidence="14">
    <location>
        <begin position="226"/>
        <end position="245"/>
    </location>
</feature>
<keyword evidence="6 14" id="KW-1133">Transmembrane helix</keyword>
<dbReference type="InterPro" id="IPR017452">
    <property type="entry name" value="GPCR_Rhodpsn_7TM"/>
</dbReference>
<keyword evidence="17" id="KW-1185">Reference proteome</keyword>
<dbReference type="GO" id="GO:0005886">
    <property type="term" value="C:plasma membrane"/>
    <property type="evidence" value="ECO:0007669"/>
    <property type="project" value="UniProtKB-SubCell"/>
</dbReference>
<keyword evidence="8 14" id="KW-0472">Membrane</keyword>
<evidence type="ECO:0000256" key="3">
    <source>
        <dbReference type="ARBA" id="ARBA00022606"/>
    </source>
</evidence>
<feature type="transmembrane region" description="Helical" evidence="14">
    <location>
        <begin position="184"/>
        <end position="205"/>
    </location>
</feature>
<reference evidence="16" key="1">
    <citation type="thesis" date="2020" institute="ProQuest LLC" country="789 East Eisenhower Parkway, Ann Arbor, MI, USA">
        <title>Comparative Genomics and Chromosome Evolution.</title>
        <authorList>
            <person name="Mudd A.B."/>
        </authorList>
    </citation>
    <scope>NUCLEOTIDE SEQUENCE</scope>
    <source>
        <strain evidence="16">237g6f4</strain>
        <tissue evidence="16">Blood</tissue>
    </source>
</reference>
<keyword evidence="11" id="KW-0325">Glycoprotein</keyword>
<dbReference type="InterPro" id="IPR000725">
    <property type="entry name" value="Olfact_rcpt"/>
</dbReference>
<dbReference type="SUPFAM" id="SSF81321">
    <property type="entry name" value="Family A G protein-coupled receptor-like"/>
    <property type="match status" value="1"/>
</dbReference>
<evidence type="ECO:0000256" key="14">
    <source>
        <dbReference type="RuleBase" id="RU363047"/>
    </source>
</evidence>
<keyword evidence="4 13" id="KW-0812">Transmembrane</keyword>
<dbReference type="PRINTS" id="PR00245">
    <property type="entry name" value="OLFACTORYR"/>
</dbReference>
<evidence type="ECO:0000256" key="1">
    <source>
        <dbReference type="ARBA" id="ARBA00004651"/>
    </source>
</evidence>
<evidence type="ECO:0000256" key="7">
    <source>
        <dbReference type="ARBA" id="ARBA00023040"/>
    </source>
</evidence>
<comment type="subcellular location">
    <subcellularLocation>
        <location evidence="1 14">Cell membrane</location>
        <topology evidence="1 14">Multi-pass membrane protein</topology>
    </subcellularLocation>
</comment>
<keyword evidence="12 13" id="KW-0807">Transducer</keyword>
<evidence type="ECO:0000256" key="11">
    <source>
        <dbReference type="ARBA" id="ARBA00023180"/>
    </source>
</evidence>
<dbReference type="Gene3D" id="1.20.1070.10">
    <property type="entry name" value="Rhodopsin 7-helix transmembrane proteins"/>
    <property type="match status" value="1"/>
</dbReference>
<comment type="caution">
    <text evidence="16">The sequence shown here is derived from an EMBL/GenBank/DDBJ whole genome shotgun (WGS) entry which is preliminary data.</text>
</comment>
<keyword evidence="3 14" id="KW-0716">Sensory transduction</keyword>
<dbReference type="GO" id="GO:0004984">
    <property type="term" value="F:olfactory receptor activity"/>
    <property type="evidence" value="ECO:0007669"/>
    <property type="project" value="InterPro"/>
</dbReference>
<evidence type="ECO:0000256" key="8">
    <source>
        <dbReference type="ARBA" id="ARBA00023136"/>
    </source>
</evidence>
<feature type="transmembrane region" description="Helical" evidence="14">
    <location>
        <begin position="25"/>
        <end position="51"/>
    </location>
</feature>
<dbReference type="InterPro" id="IPR000276">
    <property type="entry name" value="GPCR_Rhodpsn"/>
</dbReference>
<dbReference type="FunFam" id="1.20.1070.10:FF:000010">
    <property type="entry name" value="Olfactory receptor"/>
    <property type="match status" value="1"/>
</dbReference>
<dbReference type="PANTHER" id="PTHR24242">
    <property type="entry name" value="G-PROTEIN COUPLED RECEPTOR"/>
    <property type="match status" value="1"/>
</dbReference>
<evidence type="ECO:0000256" key="10">
    <source>
        <dbReference type="ARBA" id="ARBA00023170"/>
    </source>
</evidence>
<sequence>MNEKNQTKVYEIFLLGFKDLHNIKIPLFILLLLTYCVTICGNVLIIVLVSYSKTLQSPMYFFLTQLSISDIMLTTDIVPTTLTNIFAGKLILSFSGCITRFYIFGCSESTECLILAVMAYDRYLAICHPLHYATIMDFDLFLKMSIISWIFGALIVIITILALFGLEFCGPNIIDHFFLEMEVFFLDIFVLILPFIMTVTSYGWIIKTILGLSSNLQRRKAFSTCSSHLTVVCIFYGTLIAIYMISTRGVSLTINKVASLLYTVVTPMLNPIIYSLRNKDIKETIRKLQTHLRCV</sequence>
<gene>
    <name evidence="16" type="ORF">GDO81_008951</name>
</gene>
<evidence type="ECO:0000256" key="5">
    <source>
        <dbReference type="ARBA" id="ARBA00022725"/>
    </source>
</evidence>
<evidence type="ECO:0000259" key="15">
    <source>
        <dbReference type="PROSITE" id="PS50262"/>
    </source>
</evidence>
<evidence type="ECO:0000256" key="12">
    <source>
        <dbReference type="ARBA" id="ARBA00023224"/>
    </source>
</evidence>
<accession>A0AAV7BMZ1</accession>
<evidence type="ECO:0000256" key="13">
    <source>
        <dbReference type="RuleBase" id="RU000688"/>
    </source>
</evidence>
<dbReference type="InterPro" id="IPR050939">
    <property type="entry name" value="Olfactory_GPCR1"/>
</dbReference>
<keyword evidence="5 14" id="KW-0552">Olfaction</keyword>
<dbReference type="PANTHER" id="PTHR24242:SF253">
    <property type="entry name" value="OLFACTORY RECEPTOR-RELATED"/>
    <property type="match status" value="1"/>
</dbReference>
<feature type="transmembrane region" description="Helical" evidence="14">
    <location>
        <begin position="146"/>
        <end position="164"/>
    </location>
</feature>
<keyword evidence="2 14" id="KW-1003">Cell membrane</keyword>
<evidence type="ECO:0000256" key="9">
    <source>
        <dbReference type="ARBA" id="ARBA00023157"/>
    </source>
</evidence>